<dbReference type="Proteomes" id="UP000636960">
    <property type="component" value="Unassembled WGS sequence"/>
</dbReference>
<reference evidence="1" key="1">
    <citation type="submission" date="2021-01" db="EMBL/GenBank/DDBJ databases">
        <title>Whole genome shotgun sequence of Actinoplanes rishiriensis NBRC 108556.</title>
        <authorList>
            <person name="Komaki H."/>
            <person name="Tamura T."/>
        </authorList>
    </citation>
    <scope>NUCLEOTIDE SEQUENCE</scope>
    <source>
        <strain evidence="1">NBRC 108556</strain>
    </source>
</reference>
<dbReference type="EMBL" id="BOMV01000057">
    <property type="protein sequence ID" value="GIE97538.1"/>
    <property type="molecule type" value="Genomic_DNA"/>
</dbReference>
<evidence type="ECO:0000313" key="2">
    <source>
        <dbReference type="Proteomes" id="UP000636960"/>
    </source>
</evidence>
<keyword evidence="2" id="KW-1185">Reference proteome</keyword>
<dbReference type="RefSeq" id="WP_203784587.1">
    <property type="nucleotide sequence ID" value="NZ_BOMV01000057.1"/>
</dbReference>
<comment type="caution">
    <text evidence="1">The sequence shown here is derived from an EMBL/GenBank/DDBJ whole genome shotgun (WGS) entry which is preliminary data.</text>
</comment>
<gene>
    <name evidence="1" type="ORF">Ari01nite_50030</name>
</gene>
<sequence>MATKTVSAEIEARPGQERRAAAVLQELGFRIHHIGSTISADGPAELWNQHFGVSFSAASKEIGHAQVTGWLRPAPDALAIPTGLRDLIAGVSFVEPPELY</sequence>
<organism evidence="1 2">
    <name type="scientific">Paractinoplanes rishiriensis</name>
    <dbReference type="NCBI Taxonomy" id="1050105"/>
    <lineage>
        <taxon>Bacteria</taxon>
        <taxon>Bacillati</taxon>
        <taxon>Actinomycetota</taxon>
        <taxon>Actinomycetes</taxon>
        <taxon>Micromonosporales</taxon>
        <taxon>Micromonosporaceae</taxon>
        <taxon>Paractinoplanes</taxon>
    </lineage>
</organism>
<dbReference type="AlphaFoldDB" id="A0A919MW68"/>
<name>A0A919MW68_9ACTN</name>
<proteinExistence type="predicted"/>
<protein>
    <submittedName>
        <fullName evidence="1">Uncharacterized protein</fullName>
    </submittedName>
</protein>
<evidence type="ECO:0000313" key="1">
    <source>
        <dbReference type="EMBL" id="GIE97538.1"/>
    </source>
</evidence>
<accession>A0A919MW68</accession>